<proteinExistence type="predicted"/>
<comment type="caution">
    <text evidence="5">The sequence shown here is derived from an EMBL/GenBank/DDBJ whole genome shotgun (WGS) entry which is preliminary data.</text>
</comment>
<dbReference type="PROSITE" id="PS50297">
    <property type="entry name" value="ANK_REP_REGION"/>
    <property type="match status" value="2"/>
</dbReference>
<dbReference type="Pfam" id="PF00023">
    <property type="entry name" value="Ank"/>
    <property type="match status" value="1"/>
</dbReference>
<dbReference type="SMART" id="SM00248">
    <property type="entry name" value="ANK"/>
    <property type="match status" value="4"/>
</dbReference>
<dbReference type="Pfam" id="PF12796">
    <property type="entry name" value="Ank_2"/>
    <property type="match status" value="1"/>
</dbReference>
<gene>
    <name evidence="5" type="ORF">G3I53_20695</name>
</gene>
<accession>A0A6G3QY02</accession>
<evidence type="ECO:0000256" key="3">
    <source>
        <dbReference type="PROSITE-ProRule" id="PRU00023"/>
    </source>
</evidence>
<dbReference type="RefSeq" id="WP_164438635.1">
    <property type="nucleotide sequence ID" value="NZ_JAAGMD010000584.1"/>
</dbReference>
<keyword evidence="1" id="KW-0677">Repeat</keyword>
<dbReference type="EMBL" id="JAAGMD010000584">
    <property type="protein sequence ID" value="NEA88388.1"/>
    <property type="molecule type" value="Genomic_DNA"/>
</dbReference>
<dbReference type="InterPro" id="IPR036770">
    <property type="entry name" value="Ankyrin_rpt-contain_sf"/>
</dbReference>
<dbReference type="GO" id="GO:0004842">
    <property type="term" value="F:ubiquitin-protein transferase activity"/>
    <property type="evidence" value="ECO:0007669"/>
    <property type="project" value="TreeGrafter"/>
</dbReference>
<feature type="region of interest" description="Disordered" evidence="4">
    <location>
        <begin position="101"/>
        <end position="126"/>
    </location>
</feature>
<dbReference type="SUPFAM" id="SSF48403">
    <property type="entry name" value="Ankyrin repeat"/>
    <property type="match status" value="1"/>
</dbReference>
<dbReference type="PROSITE" id="PS50088">
    <property type="entry name" value="ANK_REPEAT"/>
    <property type="match status" value="2"/>
</dbReference>
<evidence type="ECO:0000256" key="4">
    <source>
        <dbReference type="SAM" id="MobiDB-lite"/>
    </source>
</evidence>
<dbReference type="Gene3D" id="1.25.40.20">
    <property type="entry name" value="Ankyrin repeat-containing domain"/>
    <property type="match status" value="1"/>
</dbReference>
<name>A0A6G3QY02_9ACTN</name>
<reference evidence="5" key="1">
    <citation type="submission" date="2020-01" db="EMBL/GenBank/DDBJ databases">
        <title>Insect and environment-associated Actinomycetes.</title>
        <authorList>
            <person name="Currrie C."/>
            <person name="Chevrette M."/>
            <person name="Carlson C."/>
            <person name="Stubbendieck R."/>
            <person name="Wendt-Pienkowski E."/>
        </authorList>
    </citation>
    <scope>NUCLEOTIDE SEQUENCE</scope>
    <source>
        <strain evidence="5">SID14436</strain>
    </source>
</reference>
<dbReference type="AlphaFoldDB" id="A0A6G3QY02"/>
<protein>
    <submittedName>
        <fullName evidence="5">Ankyrin repeat domain-containing protein</fullName>
    </submittedName>
</protein>
<sequence length="143" mass="15046">MKQRQQKKQFRRLFVAALVGDVHGARAALRAGADPEGRDRDGTTPLYVAAVHGDAATVRLLLAAGARPDTESRGAGSEGTPLCAAACWGHTEAVRELLAHGADPNLREDHGTGRTPLEWADTGPHPETARVLAAAGAVRRTAE</sequence>
<dbReference type="PANTHER" id="PTHR24171">
    <property type="entry name" value="ANKYRIN REPEAT DOMAIN-CONTAINING PROTEIN 39-RELATED"/>
    <property type="match status" value="1"/>
</dbReference>
<dbReference type="GO" id="GO:0085020">
    <property type="term" value="P:protein K6-linked ubiquitination"/>
    <property type="evidence" value="ECO:0007669"/>
    <property type="project" value="TreeGrafter"/>
</dbReference>
<feature type="repeat" description="ANK" evidence="3">
    <location>
        <begin position="41"/>
        <end position="73"/>
    </location>
</feature>
<feature type="repeat" description="ANK" evidence="3">
    <location>
        <begin position="77"/>
        <end position="109"/>
    </location>
</feature>
<dbReference type="InterPro" id="IPR002110">
    <property type="entry name" value="Ankyrin_rpt"/>
</dbReference>
<evidence type="ECO:0000256" key="2">
    <source>
        <dbReference type="ARBA" id="ARBA00023043"/>
    </source>
</evidence>
<evidence type="ECO:0000313" key="5">
    <source>
        <dbReference type="EMBL" id="NEA88388.1"/>
    </source>
</evidence>
<evidence type="ECO:0000256" key="1">
    <source>
        <dbReference type="ARBA" id="ARBA00022737"/>
    </source>
</evidence>
<dbReference type="PANTHER" id="PTHR24171:SF8">
    <property type="entry name" value="BRCA1-ASSOCIATED RING DOMAIN PROTEIN 1"/>
    <property type="match status" value="1"/>
</dbReference>
<dbReference type="PRINTS" id="PR01415">
    <property type="entry name" value="ANKYRIN"/>
</dbReference>
<organism evidence="5">
    <name type="scientific">Streptomyces sp. SID14436</name>
    <dbReference type="NCBI Taxonomy" id="2706070"/>
    <lineage>
        <taxon>Bacteria</taxon>
        <taxon>Bacillati</taxon>
        <taxon>Actinomycetota</taxon>
        <taxon>Actinomycetes</taxon>
        <taxon>Kitasatosporales</taxon>
        <taxon>Streptomycetaceae</taxon>
        <taxon>Streptomyces</taxon>
    </lineage>
</organism>
<keyword evidence="2 3" id="KW-0040">ANK repeat</keyword>